<dbReference type="PANTHER" id="PTHR47018">
    <property type="entry name" value="CXC DOMAIN-CONTAINING PROTEIN-RELATED"/>
    <property type="match status" value="1"/>
</dbReference>
<dbReference type="AlphaFoldDB" id="A0A6J8BLP4"/>
<accession>A0A6J8BLP4</accession>
<sequence length="258" mass="30091">MVIILFQNSTDIKEFQEHKYKTNDHVLKNPTISALRGEKNSLISFFNRFLGNRDWTKCCVCQEDTTDLLKSSDEGYKMLSKNIRLFHEVIALPIPPDIRRLNDEEGIKSTMKKKTAKYHNLCRMKFNNTKLERAQKRHMSQMPSGSSSEFKSPKRFRCTQRSKDHQPDLVEYVHKCFICDIESPLFSLREAMTMKLNQRLVDCATPLQDKQLLAKLSNGDVIAQEMKYPPSCLAAVYNKERAKKRQTEAESHRIQEKI</sequence>
<dbReference type="Proteomes" id="UP000507470">
    <property type="component" value="Unassembled WGS sequence"/>
</dbReference>
<proteinExistence type="predicted"/>
<organism evidence="1 2">
    <name type="scientific">Mytilus coruscus</name>
    <name type="common">Sea mussel</name>
    <dbReference type="NCBI Taxonomy" id="42192"/>
    <lineage>
        <taxon>Eukaryota</taxon>
        <taxon>Metazoa</taxon>
        <taxon>Spiralia</taxon>
        <taxon>Lophotrochozoa</taxon>
        <taxon>Mollusca</taxon>
        <taxon>Bivalvia</taxon>
        <taxon>Autobranchia</taxon>
        <taxon>Pteriomorphia</taxon>
        <taxon>Mytilida</taxon>
        <taxon>Mytiloidea</taxon>
        <taxon>Mytilidae</taxon>
        <taxon>Mytilinae</taxon>
        <taxon>Mytilus</taxon>
    </lineage>
</organism>
<protein>
    <submittedName>
        <fullName evidence="1">Uncharacterized protein</fullName>
    </submittedName>
</protein>
<gene>
    <name evidence="1" type="ORF">MCOR_19943</name>
</gene>
<dbReference type="EMBL" id="CACVKT020003511">
    <property type="protein sequence ID" value="CAC5384281.1"/>
    <property type="molecule type" value="Genomic_DNA"/>
</dbReference>
<keyword evidence="2" id="KW-1185">Reference proteome</keyword>
<reference evidence="1 2" key="1">
    <citation type="submission" date="2020-06" db="EMBL/GenBank/DDBJ databases">
        <authorList>
            <person name="Li R."/>
            <person name="Bekaert M."/>
        </authorList>
    </citation>
    <scope>NUCLEOTIDE SEQUENCE [LARGE SCALE GENOMIC DNA]</scope>
    <source>
        <strain evidence="2">wild</strain>
    </source>
</reference>
<dbReference type="PANTHER" id="PTHR47018:SF1">
    <property type="entry name" value="TESMIN_TSO1-LIKE CXC DOMAIN-CONTAINING PROTEIN"/>
    <property type="match status" value="1"/>
</dbReference>
<name>A0A6J8BLP4_MYTCO</name>
<evidence type="ECO:0000313" key="1">
    <source>
        <dbReference type="EMBL" id="CAC5384281.1"/>
    </source>
</evidence>
<evidence type="ECO:0000313" key="2">
    <source>
        <dbReference type="Proteomes" id="UP000507470"/>
    </source>
</evidence>